<feature type="region of interest" description="Disordered" evidence="3">
    <location>
        <begin position="226"/>
        <end position="251"/>
    </location>
</feature>
<dbReference type="InterPro" id="IPR036865">
    <property type="entry name" value="CRAL-TRIO_dom_sf"/>
</dbReference>
<dbReference type="Pfam" id="PF00616">
    <property type="entry name" value="RasGAP"/>
    <property type="match status" value="2"/>
</dbReference>
<keyword evidence="1" id="KW-0343">GTPase activation</keyword>
<dbReference type="Pfam" id="PF21877">
    <property type="entry name" value="PH_NF1"/>
    <property type="match status" value="1"/>
</dbReference>
<feature type="compositionally biased region" description="Polar residues" evidence="3">
    <location>
        <begin position="1077"/>
        <end position="1086"/>
    </location>
</feature>
<evidence type="ECO:0000256" key="2">
    <source>
        <dbReference type="ARBA" id="ARBA00022553"/>
    </source>
</evidence>
<feature type="region of interest" description="Disordered" evidence="3">
    <location>
        <begin position="968"/>
        <end position="994"/>
    </location>
</feature>
<dbReference type="InterPro" id="IPR054071">
    <property type="entry name" value="PH_NF1"/>
</dbReference>
<dbReference type="PROSITE" id="PS50018">
    <property type="entry name" value="RAS_GTPASE_ACTIV_2"/>
    <property type="match status" value="1"/>
</dbReference>
<evidence type="ECO:0000313" key="7">
    <source>
        <dbReference type="Proteomes" id="UP000317494"/>
    </source>
</evidence>
<reference evidence="6 7" key="1">
    <citation type="journal article" date="2019" name="Sci. Rep.">
        <title>Comparative genomics of chytrid fungi reveal insights into the obligate biotrophic and pathogenic lifestyle of Synchytrium endobioticum.</title>
        <authorList>
            <person name="van de Vossenberg B.T.L.H."/>
            <person name="Warris S."/>
            <person name="Nguyen H.D.T."/>
            <person name="van Gent-Pelzer M.P.E."/>
            <person name="Joly D.L."/>
            <person name="van de Geest H.C."/>
            <person name="Bonants P.J.M."/>
            <person name="Smith D.S."/>
            <person name="Levesque C.A."/>
            <person name="van der Lee T.A.J."/>
        </authorList>
    </citation>
    <scope>NUCLEOTIDE SEQUENCE [LARGE SCALE GENOMIC DNA]</scope>
    <source>
        <strain evidence="6 7">MB42</strain>
    </source>
</reference>
<feature type="compositionally biased region" description="Polar residues" evidence="3">
    <location>
        <begin position="4089"/>
        <end position="4100"/>
    </location>
</feature>
<dbReference type="SMART" id="SM00323">
    <property type="entry name" value="RasGAP"/>
    <property type="match status" value="1"/>
</dbReference>
<gene>
    <name evidence="6" type="ORF">SeMB42_g04584</name>
</gene>
<feature type="compositionally biased region" description="Low complexity" evidence="3">
    <location>
        <begin position="239"/>
        <end position="248"/>
    </location>
</feature>
<proteinExistence type="predicted"/>
<accession>A0A507CXE8</accession>
<dbReference type="PANTHER" id="PTHR10194">
    <property type="entry name" value="RAS GTPASE-ACTIVATING PROTEINS"/>
    <property type="match status" value="1"/>
</dbReference>
<dbReference type="Gene3D" id="2.30.29.30">
    <property type="entry name" value="Pleckstrin-homology domain (PH domain)/Phosphotyrosine-binding domain (PTB)"/>
    <property type="match status" value="1"/>
</dbReference>
<dbReference type="InterPro" id="IPR053919">
    <property type="entry name" value="Treslin_N"/>
</dbReference>
<feature type="region of interest" description="Disordered" evidence="3">
    <location>
        <begin position="3051"/>
        <end position="3077"/>
    </location>
</feature>
<feature type="compositionally biased region" description="Low complexity" evidence="3">
    <location>
        <begin position="4143"/>
        <end position="4153"/>
    </location>
</feature>
<dbReference type="Pfam" id="PF08639">
    <property type="entry name" value="Sld3_STD"/>
    <property type="match status" value="1"/>
</dbReference>
<dbReference type="STRING" id="286115.A0A507CXE8"/>
<keyword evidence="4" id="KW-0732">Signal</keyword>
<dbReference type="Pfam" id="PF21854">
    <property type="entry name" value="Treslin_N"/>
    <property type="match status" value="1"/>
</dbReference>
<dbReference type="SUPFAM" id="SSF48371">
    <property type="entry name" value="ARM repeat"/>
    <property type="match status" value="2"/>
</dbReference>
<dbReference type="InterPro" id="IPR011993">
    <property type="entry name" value="PH-like_dom_sf"/>
</dbReference>
<dbReference type="EMBL" id="QEAN01000189">
    <property type="protein sequence ID" value="TPX43795.1"/>
    <property type="molecule type" value="Genomic_DNA"/>
</dbReference>
<dbReference type="InterPro" id="IPR008936">
    <property type="entry name" value="Rho_GTPase_activation_prot"/>
</dbReference>
<feature type="domain" description="Ras-GAP" evidence="5">
    <location>
        <begin position="1579"/>
        <end position="1772"/>
    </location>
</feature>
<evidence type="ECO:0000256" key="3">
    <source>
        <dbReference type="SAM" id="MobiDB-lite"/>
    </source>
</evidence>
<dbReference type="InterPro" id="IPR013948">
    <property type="entry name" value="DNA_replication_reg_Sld3_C"/>
</dbReference>
<sequence>MRVGSLGLQGLLSYFSFVFDLDGDGDGDGDSECEFVSSRALSDSSFFFLVDFLGATEPNTATYSDYVEDIRHHSSICSSEHSIRVAHTHIVLPGMADSTKLLVILVQRVAEKLPVNSNTSIDALETDAVVVQTAQSLIELSQYRLKEVAGALASLLDAVSKGSGNPGDDSSIREELLHSQLYVLRLLANCLAYSWRCYRQGLATGSDLYQVNKAIFPDSPTLNRISIMTSPNGPPQTSPAPGGSASASYDDQFPPLDDQLAKYILNVISRFFHTSSSNINTDVISHQVGPGPGWSLMDVGLTDLPSSGVASAIGSKGATSALRGSLSMSSLSSLATTGAAGLSASMTGLYNNGQVAIPLAITRESPPLSPSNGNGTLASSEVGREVQKAAGRVLFYISAANWPTVFARIKGRFSTFGQNAAEYDGDLTETKMLEWCSLNRVRLGQVLQEFTTFAPKFQKRTVHYALIVLRRVIWNWIETFPLELVALFHAQKKMEGGPDVLFDTLYTISEGSKRKAVFWPTLTMLLILCPDILYNVGMQGAAANSSKSLKSNPAQSALLNKAAFLETMKKSLKSRGAGDAAALCYVDICRASTYVSKQVGSALRMIVPNIEHELKDKLFDPAMPVLPPGPPGASGDNVVDQKLMIECLSALFKLNPWTTLRNLVPVMLDPAAPMSFKMVVVKSCYSIVSETSLPWNPKIDASLAKPLRELFLEAIGKTGPADPKNKRLASFISSQTEKKAKRAIEGTQEKNDIIYYILRTWCKCPLLAIAADHMIIPHEVLRVLLSGIASCTIDQASCIRRKAAEAILHIFDPEFIPQWDGSRPDWRAPLDHGESVDSLKPLRRFWKTSCQSLLSLVAPGVATGTTASLTSIRYLLELIRELLRRRNEHLRRFPSSALSIARNIQDRLTASAALEVAFLVFICSSESDISECAVQCLGYMLEEATITGEALTARAGWSVPDFSESQLGTVHDDDSVSNDPLRHAAGTAPSSGTGPLLTVVENMSMYREMVGLLHSNGRGRREMQQQIWTCLRGFDRPTPGQMGAWEEVYKRWRALSQLITTKSHAASVNADIDKESVTGSRSNFTSRAPAPRPSFQTSAEYSEDRGEWQNYTGFLCALGGCSLLVGDLTNFPASPSNNINSLYKHPQSSSSLASLSTVATGSSIGGDASFVETGGALSPNAVTQLMGAYINSKQTVNRFVAEMVELLTTDNDVVREVVTEFLGGEMAPGLYGILFTHLETAAYRFFDATTGEALCTERHTLLVGSMISVLRIILDRAEELADRGDPLAAVDFGGLLLQITLYLSRLGVLPGQQIASIKGKIRVCQLVETLIENKQIVGLRQEIRLRNRLVELILEWNSEFSFVGRENLLDIVTGNTSDESAFKNDRLPWALDLDAMKAMVALLSGLPLQPASNDALVSIPNSETNADVKARLFYKYFSFFLKVLQKCKLLENLETTHAVPGTTLTPNLQHLLARSKETTEYLGPLKDYTILALSNLLSANIDIGLKFSLSMGYHEDSKTRAAFIQVLTNVLSMGAADQFEGLGTEERGQSERYDRLMDLMLEPGLEIVKALCEVAPVSESDEIAQVLLSLVDARGQSLRLLATVIDVEVAKTDTPANLFRRNSLSTRMLTIYGRLNGQDYLHLTLEPVLKELMSRHPPPSFEVDPNRLAPNDDLNRNLKNLISVSQAFLNAILSSGYKFPRALKEVCMHIAKVVSERFPEAKIMAVGGFVFLRFLCPAIVSPEGADLVPPIQSKELRRGLVLVTKVIQNLANNVLFGAKESYMVPLNELLKENVGLVNSFLKDIATSSGAPMSELPPTASTGRLHENDVYRLHRHLVLNQDRLEKLAATVRTDLPVGSPQKVASLPSGHARKLAVNPAESIPSMSGAGALNAIEALAGGGDVSVGAADVAASDRKRAFGALLTLLTQLGPPVEVSRVESNDITTLARRRSAMGASLRPAVISSQLMSEFMARVESRSGFAKAIEHMREMRFFYDAGVSKERRCVVYYIAQKVAPVTMDMELLVYFILKTLKPYILSLFEIVIDATQFSAENEWSPEWIARLEKLIPYEAYASLAGLFIYNANMALRKFAKKFPKYHSKLGKRVFFFSSLSEFNDHIGDLRLPKSTVALEKEVIATFSPVNKVTSYRQQMPVAIKVNQDTIQITTVKKQEFLGYSAILNDVFPVSDIESVGSSPNKADDYEFIFKIVERVGLFGEGAIGASNSAVSVITFSSPKRDLILQSVRAAIARFQLSKPTNIIADQRTLRPSDVPGTLLNMALLSIGSEDPNLRLASYNLLCALSMSFSFDAGNQLLSARGLCIPANNHGFVISISQKLAATEQHLTLEFLTECGLGFAKSNKELKHHCLEYMAPWLANLGAFSRAGTLQVAEGSVEEAYSEQLSKLRDVLKSLIDITVKEREMDPLVQATIWTALGRVDEFIPIVLDSFIQTAVESGLGSTQTEVLANTTVTLASVNVNMVAGKMISRLRRVLAATSQAPAASLVDHPSWNEVAVLLRFMLMLSFNNRLNVQHYAAELAHIVCLVFGLGSLGTRASLRGTVVNIVQSICTSMELDDASLGTLQIILNEMSEHGGAALFGVCGLSTGQASDATKWNGLNSNTAFVHSPDAYSGDVARDVPLFIVEAVVNLMLDVLTYGTIDAEQSATWKARWMSLIASTAFQYNPAVQPRAFVALGCLARDDVDDDLLHQILVALRGALTLFEDNECQLTVSIIMALCNIVGGLTDDSRYLRTIFWLAIALLQIGHVPIFQSALLLLQVCLRTMENQGLFEEEGISTPLMQARDAIAEAAHQLDAAVGIYFRDDFPFSVAATLLKGLRHPSTRSATTQVLLTFLKIAARNPTDMRRGTDGIISRIGPDRLGYLIPLMPFTANIKDLLAIAGRTHSEAYSSSDSLYLHNVPMLNNIASFDPKDTPSLNSAVTTAPVHLVSSASPAITRATGQSTRVLEHLAVTDNSSLPLAVSILVTMLDNAEYESETLFIYGFIAEAAQAVPEVFALLYESLYAKMMQVLTTSQSLPLIEAVHSILKAVVAIPPHKQPPHITASSPASFSSTPTSQQRKGNQQAGLVFSSQASQLLNQLGFPGLAECGSFAGVARQKKVKQAALACTVVESIISLVGLIVEVLVNLHCGGIRLLPQGKAVHPIREEIMAHLPPPAFGSPSAHARNAPNLVFLIDSSQLSSTANLVRFLVLKTLLFFYLRVDSRLSWAFQIYDQNAGTYVPAFNLKAKSSQQDLQNLRPSALLKLAAAIQASMSNSRVNSNDDTPAPPLENMVAVLKKALVDFGWSFVPHAGFFQSPARPAGERVLSQNTPIRIRNYLFVVAPAPKNDVELREFVEGSNAVDASSSDKMQSVDIHLDTIQDALLGKGLLDGYLDKRTAINWIDTQWLKPESLNCQVTPYIHHSLCSILRAYGGSLIPAHALMNDASIVHFSTAFSIYRPKTADPSIGISLLEGSPSPSVARLEVMSKLCEQLVSFQLIAMTVDQSTHARIKHPSSSTDTSYTNSPFQEICSSAETTFDPSPTMKSKGDVSLCCIDKTWMESVTYLVIPSKKRGRNISDGFYRLFQLQLLARRGVVVQFLYGIKNEFESRLGILSGLSLGVGCLRVIKKEYVNSLTTVASSDSKEDIDWDVVNSWYQEELDFDLMSFFFGCSGPLEESLDINKLLKASLGVWDAESKLNIGETSVLNDPAKALTERADCEDEDSNEQVQKKSYSFVEEALKDLRRYCVMALYDSEKMPLLTLLGADGLYRPMQYVHEHTEEPQEPFELIFQQFASVLLMPLPKFDEKYRTFSKVFESSLADGCKQLKAEGLIDELEAQALLPWMNKWEMSQIEAATRRNSVDGVGDGIGKLLDHKSIIRNAVKELRMIEAQLQIVLILELLRLSLFTKVPLPPMSLLASSVSITAEAQTNGNGTPSKKRKCVDASVSVTPTKRRRSSKGRKDAISTGVGSSVSHLSQVAEEWMDRLCIWGSIAGVEESADNTTGVAGFAAGILKMMYHAQLPELINSLLVKSGAATDVTQPSPAPPELFSPPKLKMLPSKLSKQVLTSDRQGNRSSGSGHSTSRISERSNGADRGSTRLSSSATTTCIRPSDEKAHDGASGGGGPKRRYEAKLLQIKQRQIVLPKVPVRPKSAGSAGSSTRGGKRSKDLSTISKQAVKKGTEISKDVGKLGGERTDDMDTGARIETRDKCHLFSPRRSSATRRKLPKTPTAAIGARLVPENPFLDANRTRRGMPSPPKAPVFFTPLASMRVVGGLGGNSGLSANNGSKVNATQSAGMLAPPTPVKDCELFTERDIIEDTPVKKTKYM</sequence>
<dbReference type="VEuPathDB" id="FungiDB:SeMB42_g04584"/>
<name>A0A507CXE8_9FUNG</name>
<dbReference type="InterPro" id="IPR023152">
    <property type="entry name" value="RasGAP_CS"/>
</dbReference>
<protein>
    <recommendedName>
        <fullName evidence="5">Ras-GAP domain-containing protein</fullName>
    </recommendedName>
</protein>
<feature type="compositionally biased region" description="Low complexity" evidence="3">
    <location>
        <begin position="4066"/>
        <end position="4076"/>
    </location>
</feature>
<feature type="region of interest" description="Disordered" evidence="3">
    <location>
        <begin position="1075"/>
        <end position="1100"/>
    </location>
</feature>
<dbReference type="InterPro" id="IPR016024">
    <property type="entry name" value="ARM-type_fold"/>
</dbReference>
<evidence type="ECO:0000259" key="5">
    <source>
        <dbReference type="PROSITE" id="PS50018"/>
    </source>
</evidence>
<comment type="caution">
    <text evidence="6">The sequence shown here is derived from an EMBL/GenBank/DDBJ whole genome shotgun (WGS) entry which is preliminary data.</text>
</comment>
<dbReference type="Pfam" id="PF13716">
    <property type="entry name" value="CRAL_TRIO_2"/>
    <property type="match status" value="1"/>
</dbReference>
<dbReference type="Proteomes" id="UP000317494">
    <property type="component" value="Unassembled WGS sequence"/>
</dbReference>
<keyword evidence="7" id="KW-1185">Reference proteome</keyword>
<dbReference type="InterPro" id="IPR001936">
    <property type="entry name" value="RasGAP_dom"/>
</dbReference>
<feature type="region of interest" description="Disordered" evidence="3">
    <location>
        <begin position="4054"/>
        <end position="4119"/>
    </location>
</feature>
<dbReference type="CDD" id="cd00170">
    <property type="entry name" value="SEC14"/>
    <property type="match status" value="1"/>
</dbReference>
<dbReference type="Gene3D" id="1.20.58.2130">
    <property type="match status" value="1"/>
</dbReference>
<evidence type="ECO:0000256" key="4">
    <source>
        <dbReference type="SAM" id="SignalP"/>
    </source>
</evidence>
<feature type="chain" id="PRO_5021193005" description="Ras-GAP domain-containing protein" evidence="4">
    <location>
        <begin position="21"/>
        <end position="4319"/>
    </location>
</feature>
<feature type="compositionally biased region" description="Low complexity" evidence="3">
    <location>
        <begin position="3056"/>
        <end position="3069"/>
    </location>
</feature>
<feature type="region of interest" description="Disordered" evidence="3">
    <location>
        <begin position="4133"/>
        <end position="4169"/>
    </location>
</feature>
<feature type="region of interest" description="Disordered" evidence="3">
    <location>
        <begin position="3919"/>
        <end position="3959"/>
    </location>
</feature>
<dbReference type="SUPFAM" id="SSF48350">
    <property type="entry name" value="GTPase activation domain, GAP"/>
    <property type="match status" value="1"/>
</dbReference>
<dbReference type="Gene3D" id="1.10.506.10">
    <property type="entry name" value="GTPase Activation - p120gap, domain 1"/>
    <property type="match status" value="2"/>
</dbReference>
<feature type="signal peptide" evidence="4">
    <location>
        <begin position="1"/>
        <end position="20"/>
    </location>
</feature>
<evidence type="ECO:0000256" key="1">
    <source>
        <dbReference type="ARBA" id="ARBA00022468"/>
    </source>
</evidence>
<evidence type="ECO:0000313" key="6">
    <source>
        <dbReference type="EMBL" id="TPX43795.1"/>
    </source>
</evidence>
<dbReference type="PROSITE" id="PS00509">
    <property type="entry name" value="RAS_GTPASE_ACTIV_1"/>
    <property type="match status" value="1"/>
</dbReference>
<keyword evidence="2" id="KW-0597">Phosphoprotein</keyword>
<dbReference type="InterPro" id="IPR039360">
    <property type="entry name" value="Ras_GTPase"/>
</dbReference>
<dbReference type="Gene3D" id="3.40.525.10">
    <property type="entry name" value="CRAL-TRIO lipid binding domain"/>
    <property type="match status" value="1"/>
</dbReference>
<dbReference type="GO" id="GO:0005096">
    <property type="term" value="F:GTPase activator activity"/>
    <property type="evidence" value="ECO:0007669"/>
    <property type="project" value="UniProtKB-KW"/>
</dbReference>
<dbReference type="PANTHER" id="PTHR10194:SF142">
    <property type="entry name" value="NEUROFIBROMIN"/>
    <property type="match status" value="1"/>
</dbReference>
<dbReference type="CDD" id="cd05392">
    <property type="entry name" value="RasGAP_Neurofibromin_like"/>
    <property type="match status" value="1"/>
</dbReference>
<dbReference type="InterPro" id="IPR001251">
    <property type="entry name" value="CRAL-TRIO_dom"/>
</dbReference>
<organism evidence="6 7">
    <name type="scientific">Synchytrium endobioticum</name>
    <dbReference type="NCBI Taxonomy" id="286115"/>
    <lineage>
        <taxon>Eukaryota</taxon>
        <taxon>Fungi</taxon>
        <taxon>Fungi incertae sedis</taxon>
        <taxon>Chytridiomycota</taxon>
        <taxon>Chytridiomycota incertae sedis</taxon>
        <taxon>Chytridiomycetes</taxon>
        <taxon>Synchytriales</taxon>
        <taxon>Synchytriaceae</taxon>
        <taxon>Synchytrium</taxon>
    </lineage>
</organism>